<dbReference type="InParanoid" id="D1Z284"/>
<proteinExistence type="predicted"/>
<dbReference type="Proteomes" id="UP000001882">
    <property type="component" value="Chromosome"/>
</dbReference>
<name>D1Z284_METPS</name>
<dbReference type="GeneID" id="8682436"/>
<protein>
    <recommendedName>
        <fullName evidence="4">Zinc ribbon domain-containing protein</fullName>
    </recommendedName>
</protein>
<accession>D1Z284</accession>
<dbReference type="RefSeq" id="WP_012901480.1">
    <property type="nucleotide sequence ID" value="NC_013665.1"/>
</dbReference>
<evidence type="ECO:0000256" key="1">
    <source>
        <dbReference type="SAM" id="Phobius"/>
    </source>
</evidence>
<dbReference type="eggNOG" id="arCOG03776">
    <property type="taxonomic scope" value="Archaea"/>
</dbReference>
<dbReference type="KEGG" id="mpd:MCP_2734"/>
<reference evidence="2 3" key="2">
    <citation type="journal article" date="2008" name="Int. J. Syst. Evol. Microbiol.">
        <title>Methanocella paludicola gen. nov., sp. nov., a methane-producing archaeon, the first isolate of the lineage 'Rice Cluster I', and proposal of the new archaeal order Methanocellales ord. nov.</title>
        <authorList>
            <person name="Sakai S."/>
            <person name="Imachi H."/>
            <person name="Hanada S."/>
            <person name="Ohashi A."/>
            <person name="Harada H."/>
            <person name="Kamagata Y."/>
        </authorList>
    </citation>
    <scope>NUCLEOTIDE SEQUENCE [LARGE SCALE GENOMIC DNA]</scope>
    <source>
        <strain evidence="3">DSM 17711 / JCM 13418 / NBRC 101707 / SANAE</strain>
    </source>
</reference>
<keyword evidence="1" id="KW-0812">Transmembrane</keyword>
<keyword evidence="3" id="KW-1185">Reference proteome</keyword>
<dbReference type="OrthoDB" id="93530at2157"/>
<evidence type="ECO:0000313" key="2">
    <source>
        <dbReference type="EMBL" id="BAI62806.1"/>
    </source>
</evidence>
<sequence length="345" mass="36705">MGISLSLNCPHCGGALSLDEGAATTSCPYCSALLAIEGDDGVEKITYKNNLDEARAVAAARSWMGGGLKARDLKGKAEISECYPIYAPFWKLHARAAGWVCGYRQVQRNKRTERVPMEKMVASDFDWNEIACDVGDIGVEHLSGLNGTAGLHDEGSIPTFEVTTSPTDARAKGLASIEQTAISSAGVPHRTFVKMHIFPRGLALVFYPIWVVRYKYNGRMYFCTIDGITGKVLAGRAPGDTLMRTIAMSLGMLAGGYGSALGIIAMGYLGNEEGVAAGVIAIIICLLIAFVSYRFFRYGSEVTTGTLKGGFNTNLGLGKGDGVEKELINAMSTGGPMNFGRGGNI</sequence>
<dbReference type="AlphaFoldDB" id="D1Z284"/>
<evidence type="ECO:0008006" key="4">
    <source>
        <dbReference type="Google" id="ProtNLM"/>
    </source>
</evidence>
<dbReference type="EMBL" id="AP011532">
    <property type="protein sequence ID" value="BAI62806.1"/>
    <property type="molecule type" value="Genomic_DNA"/>
</dbReference>
<reference evidence="2 3" key="1">
    <citation type="journal article" date="2007" name="Appl. Environ. Microbiol.">
        <title>Isolation of key methanogens for global methane emission from rice paddy fields: a novel isolate affiliated with the clone cluster rice cluster I.</title>
        <authorList>
            <person name="Sakai S."/>
            <person name="Imachi H."/>
            <person name="Sekiguchi Y."/>
            <person name="Ohashi A."/>
            <person name="Harada H."/>
            <person name="Kamagata Y."/>
        </authorList>
    </citation>
    <scope>NUCLEOTIDE SEQUENCE [LARGE SCALE GENOMIC DNA]</scope>
    <source>
        <strain evidence="3">DSM 17711 / JCM 13418 / NBRC 101707 / SANAE</strain>
    </source>
</reference>
<organism evidence="2 3">
    <name type="scientific">Methanocella paludicola (strain DSM 17711 / JCM 13418 / NBRC 101707 / SANAE)</name>
    <dbReference type="NCBI Taxonomy" id="304371"/>
    <lineage>
        <taxon>Archaea</taxon>
        <taxon>Methanobacteriati</taxon>
        <taxon>Methanobacteriota</taxon>
        <taxon>Stenosarchaea group</taxon>
        <taxon>Methanomicrobia</taxon>
        <taxon>Methanocellales</taxon>
        <taxon>Methanocellaceae</taxon>
        <taxon>Methanocella</taxon>
    </lineage>
</organism>
<reference evidence="3" key="3">
    <citation type="journal article" date="2011" name="PLoS ONE">
        <title>Genome sequence of a mesophilic hydrogenotrophic methanogen Methanocella paludicola, the first cultivated representative of the order Methanocellales.</title>
        <authorList>
            <person name="Sakai S."/>
            <person name="Takaki Y."/>
            <person name="Shimamura S."/>
            <person name="Sekine M."/>
            <person name="Tajima T."/>
            <person name="Kosugi H."/>
            <person name="Ichikawa N."/>
            <person name="Tasumi E."/>
            <person name="Hiraki A.T."/>
            <person name="Shimizu A."/>
            <person name="Kato Y."/>
            <person name="Nishiko R."/>
            <person name="Mori K."/>
            <person name="Fujita N."/>
            <person name="Imachi H."/>
            <person name="Takai K."/>
        </authorList>
    </citation>
    <scope>NUCLEOTIDE SEQUENCE [LARGE SCALE GENOMIC DNA]</scope>
    <source>
        <strain evidence="3">DSM 17711 / JCM 13418 / NBRC 101707 / SANAE</strain>
    </source>
</reference>
<gene>
    <name evidence="2" type="ordered locus">MCP_2734</name>
</gene>
<feature type="transmembrane region" description="Helical" evidence="1">
    <location>
        <begin position="246"/>
        <end position="269"/>
    </location>
</feature>
<evidence type="ECO:0000313" key="3">
    <source>
        <dbReference type="Proteomes" id="UP000001882"/>
    </source>
</evidence>
<keyword evidence="1" id="KW-0472">Membrane</keyword>
<keyword evidence="1" id="KW-1133">Transmembrane helix</keyword>
<feature type="transmembrane region" description="Helical" evidence="1">
    <location>
        <begin position="275"/>
        <end position="296"/>
    </location>
</feature>
<dbReference type="STRING" id="304371.MCP_2734"/>